<proteinExistence type="predicted"/>
<dbReference type="InterPro" id="IPR026870">
    <property type="entry name" value="Zinc_ribbon_dom"/>
</dbReference>
<keyword evidence="2" id="KW-1133">Transmembrane helix</keyword>
<evidence type="ECO:0000313" key="5">
    <source>
        <dbReference type="Proteomes" id="UP000017980"/>
    </source>
</evidence>
<dbReference type="Pfam" id="PF13240">
    <property type="entry name" value="Zn_Ribbon_1"/>
    <property type="match status" value="1"/>
</dbReference>
<evidence type="ECO:0000256" key="2">
    <source>
        <dbReference type="SAM" id="Phobius"/>
    </source>
</evidence>
<accession>R5Y284</accession>
<evidence type="ECO:0000313" key="4">
    <source>
        <dbReference type="EMBL" id="CDA10797.1"/>
    </source>
</evidence>
<keyword evidence="4" id="KW-0449">Lipoprotein</keyword>
<keyword evidence="2" id="KW-0812">Transmembrane</keyword>
<protein>
    <submittedName>
        <fullName evidence="4">Putative lipoprotein</fullName>
    </submittedName>
</protein>
<gene>
    <name evidence="4" type="ORF">BN488_01824</name>
</gene>
<organism evidence="4 5">
    <name type="scientific">Intestinibacter bartlettii CAG:1329</name>
    <dbReference type="NCBI Taxonomy" id="1263063"/>
    <lineage>
        <taxon>Bacteria</taxon>
        <taxon>Bacillati</taxon>
        <taxon>Bacillota</taxon>
        <taxon>Clostridia</taxon>
        <taxon>Peptostreptococcales</taxon>
        <taxon>Peptostreptococcaceae</taxon>
        <taxon>Intestinibacter</taxon>
    </lineage>
</organism>
<comment type="caution">
    <text evidence="4">The sequence shown here is derived from an EMBL/GenBank/DDBJ whole genome shotgun (WGS) entry which is preliminary data.</text>
</comment>
<feature type="transmembrane region" description="Helical" evidence="2">
    <location>
        <begin position="85"/>
        <end position="103"/>
    </location>
</feature>
<feature type="region of interest" description="Disordered" evidence="1">
    <location>
        <begin position="41"/>
        <end position="78"/>
    </location>
</feature>
<sequence length="219" mass="24747">MICKKCGNQIKAGAKFCNNCGYDLSNEQFDTNVSDENVQSITLKKEDENRDNDKFTSSNMNQDNRQYNSNMNQQDQQQKKKTSKIIIGIIVTIAIIVGLSALASGGDYSSKVSSVKNGYFQAYSSDDGYPNVGDAFENYFDDTSWKAFTSDDDMEIVEFNGKFLYYDDETDCCLQFQTYEDGSFDIYAVEFNGIPQDKLTISVLLEKVMDEAQYMDGDN</sequence>
<feature type="domain" description="Zinc-ribbon" evidence="3">
    <location>
        <begin position="3"/>
        <end position="24"/>
    </location>
</feature>
<dbReference type="RefSeq" id="WP_022072031.1">
    <property type="nucleotide sequence ID" value="NZ_HF999328.1"/>
</dbReference>
<name>R5Y284_9FIRM</name>
<dbReference type="AlphaFoldDB" id="R5Y284"/>
<feature type="compositionally biased region" description="Polar residues" evidence="1">
    <location>
        <begin position="55"/>
        <end position="72"/>
    </location>
</feature>
<reference evidence="4" key="1">
    <citation type="submission" date="2012-11" db="EMBL/GenBank/DDBJ databases">
        <title>Dependencies among metagenomic species, viruses, plasmids and units of genetic variation.</title>
        <authorList>
            <person name="Nielsen H.B."/>
            <person name="Almeida M."/>
            <person name="Juncker A.S."/>
            <person name="Rasmussen S."/>
            <person name="Li J."/>
            <person name="Sunagawa S."/>
            <person name="Plichta D."/>
            <person name="Gautier L."/>
            <person name="Le Chatelier E."/>
            <person name="Peletier E."/>
            <person name="Bonde I."/>
            <person name="Nielsen T."/>
            <person name="Manichanh C."/>
            <person name="Arumugam M."/>
            <person name="Batto J."/>
            <person name="Santos M.B.Q.D."/>
            <person name="Blom N."/>
            <person name="Borruel N."/>
            <person name="Burgdorf K.S."/>
            <person name="Boumezbeur F."/>
            <person name="Casellas F."/>
            <person name="Dore J."/>
            <person name="Guarner F."/>
            <person name="Hansen T."/>
            <person name="Hildebrand F."/>
            <person name="Kaas R.S."/>
            <person name="Kennedy S."/>
            <person name="Kristiansen K."/>
            <person name="Kultima J.R."/>
            <person name="Leonard P."/>
            <person name="Levenez F."/>
            <person name="Lund O."/>
            <person name="Moumen B."/>
            <person name="Le Paslier D."/>
            <person name="Pons N."/>
            <person name="Pedersen O."/>
            <person name="Prifti E."/>
            <person name="Qin J."/>
            <person name="Raes J."/>
            <person name="Tap J."/>
            <person name="Tims S."/>
            <person name="Ussery D.W."/>
            <person name="Yamada T."/>
            <person name="MetaHit consortium"/>
            <person name="Renault P."/>
            <person name="Sicheritz-Ponten T."/>
            <person name="Bork P."/>
            <person name="Wang J."/>
            <person name="Brunak S."/>
            <person name="Ehrlich S.D."/>
        </authorList>
    </citation>
    <scope>NUCLEOTIDE SEQUENCE [LARGE SCALE GENOMIC DNA]</scope>
</reference>
<evidence type="ECO:0000256" key="1">
    <source>
        <dbReference type="SAM" id="MobiDB-lite"/>
    </source>
</evidence>
<dbReference type="Proteomes" id="UP000017980">
    <property type="component" value="Unassembled WGS sequence"/>
</dbReference>
<keyword evidence="2" id="KW-0472">Membrane</keyword>
<evidence type="ECO:0000259" key="3">
    <source>
        <dbReference type="Pfam" id="PF13240"/>
    </source>
</evidence>
<dbReference type="EMBL" id="CBBD010000046">
    <property type="protein sequence ID" value="CDA10797.1"/>
    <property type="molecule type" value="Genomic_DNA"/>
</dbReference>
<feature type="compositionally biased region" description="Basic and acidic residues" evidence="1">
    <location>
        <begin position="43"/>
        <end position="54"/>
    </location>
</feature>